<dbReference type="InterPro" id="IPR011990">
    <property type="entry name" value="TPR-like_helical_dom_sf"/>
</dbReference>
<dbReference type="PROSITE" id="PS50005">
    <property type="entry name" value="TPR"/>
    <property type="match status" value="1"/>
</dbReference>
<dbReference type="EMBL" id="MU005988">
    <property type="protein sequence ID" value="KAF2859802.1"/>
    <property type="molecule type" value="Genomic_DNA"/>
</dbReference>
<sequence length="802" mass="89364">MADAVMECLQGSVTEDSYIRMLDNGEYQRLLQTDEAGTLFARYFCIGYAALLAFMQSNITGPSLTFDPAKIIFPREISGNAQELQAVQSKLLKQLSVDGVAAYNLTPNIELFALANIIFSVPLQLEPAALWVRLRVTFMHQRILTESSPTLQNSIFTDFAQLEVQLPESVELLLERANINLHFGRDKPARRDLEKCIKLRGFTFALTGLLGKRTKFQEKDTSQLVVLAKSAVEAPLSEGASHPRPLDLNDDTLLERISFTAEQADTSTLPPVLQGLDPSNQPRLHPLDSIILLTLASAITNTSPSHGLTREETFPYAERVIASGSSNWQIYTQALLVRSTIEGYKSRTTERGLLQLQALVDEVVAETMGGDRNGGSGTFLPRSQESSAPASERLRYIFQLGTPVRWELEALLAARWVALGGLKSALQIYERLEMWAEVALCWAGTDRSDLASKVIRKQLYGNEVSIQVDDKNLPQDAPRLLCILGDLEQDPSLYEKAWQVSGNHYARAQRSLGNSLLAKRMYEDAAAAYEKSLTIARLYTPTWFALGGCLMQLEKWDEAVEAYKRTVQLDDENAEAWSNLGAALLRQGEGKNGKRNDEVSHEKESLLAFQRAASLQHTDHRIWSNVMLVSTSLGDYTAALTAQRHILELRPAETSLDTAVLSRIAGYTVSTFSPGEPGLGRVFAAFIEEKVVPVITTSAKLWKLLAKIRLWQGKRCQALDAEEKAWRAVVDQPGWEDVESKWENVVTATTELCEAYQGLGEEDEWKFKACSAVRNVMGKARDNWEDTPGYERLQEVLEGLKN</sequence>
<dbReference type="PANTHER" id="PTHR16193:SF0">
    <property type="entry name" value="TETRATRICOPEPTIDE REPEAT PROTEIN 27"/>
    <property type="match status" value="1"/>
</dbReference>
<reference evidence="4" key="1">
    <citation type="journal article" date="2020" name="Stud. Mycol.">
        <title>101 Dothideomycetes genomes: a test case for predicting lifestyles and emergence of pathogens.</title>
        <authorList>
            <person name="Haridas S."/>
            <person name="Albert R."/>
            <person name="Binder M."/>
            <person name="Bloem J."/>
            <person name="Labutti K."/>
            <person name="Salamov A."/>
            <person name="Andreopoulos B."/>
            <person name="Baker S."/>
            <person name="Barry K."/>
            <person name="Bills G."/>
            <person name="Bluhm B."/>
            <person name="Cannon C."/>
            <person name="Castanera R."/>
            <person name="Culley D."/>
            <person name="Daum C."/>
            <person name="Ezra D."/>
            <person name="Gonzalez J."/>
            <person name="Henrissat B."/>
            <person name="Kuo A."/>
            <person name="Liang C."/>
            <person name="Lipzen A."/>
            <person name="Lutzoni F."/>
            <person name="Magnuson J."/>
            <person name="Mondo S."/>
            <person name="Nolan M."/>
            <person name="Ohm R."/>
            <person name="Pangilinan J."/>
            <person name="Park H.-J."/>
            <person name="Ramirez L."/>
            <person name="Alfaro M."/>
            <person name="Sun H."/>
            <person name="Tritt A."/>
            <person name="Yoshinaga Y."/>
            <person name="Zwiers L.-H."/>
            <person name="Turgeon B."/>
            <person name="Goodwin S."/>
            <person name="Spatafora J."/>
            <person name="Crous P."/>
            <person name="Grigoriev I."/>
        </authorList>
    </citation>
    <scope>NUCLEOTIDE SEQUENCE</scope>
    <source>
        <strain evidence="4">CBS 480.64</strain>
    </source>
</reference>
<feature type="repeat" description="TPR" evidence="3">
    <location>
        <begin position="540"/>
        <end position="573"/>
    </location>
</feature>
<keyword evidence="5" id="KW-1185">Reference proteome</keyword>
<dbReference type="Pfam" id="PF13414">
    <property type="entry name" value="TPR_11"/>
    <property type="match status" value="1"/>
</dbReference>
<evidence type="ECO:0000313" key="5">
    <source>
        <dbReference type="Proteomes" id="UP000799421"/>
    </source>
</evidence>
<evidence type="ECO:0000256" key="1">
    <source>
        <dbReference type="ARBA" id="ARBA00022737"/>
    </source>
</evidence>
<dbReference type="InterPro" id="IPR019734">
    <property type="entry name" value="TPR_rpt"/>
</dbReference>
<evidence type="ECO:0000256" key="3">
    <source>
        <dbReference type="PROSITE-ProRule" id="PRU00339"/>
    </source>
</evidence>
<dbReference type="SMART" id="SM00028">
    <property type="entry name" value="TPR"/>
    <property type="match status" value="5"/>
</dbReference>
<dbReference type="SUPFAM" id="SSF48452">
    <property type="entry name" value="TPR-like"/>
    <property type="match status" value="1"/>
</dbReference>
<name>A0A6A7BXK2_9PEZI</name>
<dbReference type="PANTHER" id="PTHR16193">
    <property type="entry name" value="TETRATRICOPEPTIDE REPEAT PROTEIN 27"/>
    <property type="match status" value="1"/>
</dbReference>
<dbReference type="Proteomes" id="UP000799421">
    <property type="component" value="Unassembled WGS sequence"/>
</dbReference>
<dbReference type="AlphaFoldDB" id="A0A6A7BXK2"/>
<dbReference type="InterPro" id="IPR044244">
    <property type="entry name" value="TTC27/Emw1"/>
</dbReference>
<proteinExistence type="predicted"/>
<evidence type="ECO:0000256" key="2">
    <source>
        <dbReference type="ARBA" id="ARBA00022803"/>
    </source>
</evidence>
<keyword evidence="2 3" id="KW-0802">TPR repeat</keyword>
<protein>
    <submittedName>
        <fullName evidence="4">TPR-like protein</fullName>
    </submittedName>
</protein>
<organism evidence="4 5">
    <name type="scientific">Piedraia hortae CBS 480.64</name>
    <dbReference type="NCBI Taxonomy" id="1314780"/>
    <lineage>
        <taxon>Eukaryota</taxon>
        <taxon>Fungi</taxon>
        <taxon>Dikarya</taxon>
        <taxon>Ascomycota</taxon>
        <taxon>Pezizomycotina</taxon>
        <taxon>Dothideomycetes</taxon>
        <taxon>Dothideomycetidae</taxon>
        <taxon>Capnodiales</taxon>
        <taxon>Piedraiaceae</taxon>
        <taxon>Piedraia</taxon>
    </lineage>
</organism>
<gene>
    <name evidence="4" type="ORF">K470DRAFT_282441</name>
</gene>
<evidence type="ECO:0000313" key="4">
    <source>
        <dbReference type="EMBL" id="KAF2859802.1"/>
    </source>
</evidence>
<dbReference type="OrthoDB" id="1936594at2759"/>
<keyword evidence="1" id="KW-0677">Repeat</keyword>
<accession>A0A6A7BXK2</accession>
<dbReference type="Gene3D" id="1.25.40.10">
    <property type="entry name" value="Tetratricopeptide repeat domain"/>
    <property type="match status" value="1"/>
</dbReference>